<proteinExistence type="predicted"/>
<gene>
    <name evidence="1" type="ORF">GCM10022226_73510</name>
</gene>
<accession>A0ABP7JBQ9</accession>
<evidence type="ECO:0000313" key="1">
    <source>
        <dbReference type="EMBL" id="GAA3840369.1"/>
    </source>
</evidence>
<keyword evidence="2" id="KW-1185">Reference proteome</keyword>
<dbReference type="RefSeq" id="WP_344951542.1">
    <property type="nucleotide sequence ID" value="NZ_BAAAZR010000043.1"/>
</dbReference>
<organism evidence="1 2">
    <name type="scientific">Sphaerisporangium flaviroseum</name>
    <dbReference type="NCBI Taxonomy" id="509199"/>
    <lineage>
        <taxon>Bacteria</taxon>
        <taxon>Bacillati</taxon>
        <taxon>Actinomycetota</taxon>
        <taxon>Actinomycetes</taxon>
        <taxon>Streptosporangiales</taxon>
        <taxon>Streptosporangiaceae</taxon>
        <taxon>Sphaerisporangium</taxon>
    </lineage>
</organism>
<sequence length="118" mass="12940">MAERDIDDFLQVDPQTFRKAASEIERVAEEMAAMSKRDWSGPDGFGDDELGRVIHQLFAHFAEPMSPMMEASHRSLGDHGGGLRIMADRYEATELSSAEGFNAVANSLADGPGRVRSL</sequence>
<name>A0ABP7JBQ9_9ACTN</name>
<protein>
    <recommendedName>
        <fullName evidence="3">WXG100 family type VII secretion target</fullName>
    </recommendedName>
</protein>
<dbReference type="EMBL" id="BAAAZR010000043">
    <property type="protein sequence ID" value="GAA3840369.1"/>
    <property type="molecule type" value="Genomic_DNA"/>
</dbReference>
<dbReference type="Proteomes" id="UP001500888">
    <property type="component" value="Unassembled WGS sequence"/>
</dbReference>
<reference evidence="2" key="1">
    <citation type="journal article" date="2019" name="Int. J. Syst. Evol. Microbiol.">
        <title>The Global Catalogue of Microorganisms (GCM) 10K type strain sequencing project: providing services to taxonomists for standard genome sequencing and annotation.</title>
        <authorList>
            <consortium name="The Broad Institute Genomics Platform"/>
            <consortium name="The Broad Institute Genome Sequencing Center for Infectious Disease"/>
            <person name="Wu L."/>
            <person name="Ma J."/>
        </authorList>
    </citation>
    <scope>NUCLEOTIDE SEQUENCE [LARGE SCALE GENOMIC DNA]</scope>
    <source>
        <strain evidence="2">JCM 16908</strain>
    </source>
</reference>
<evidence type="ECO:0000313" key="2">
    <source>
        <dbReference type="Proteomes" id="UP001500888"/>
    </source>
</evidence>
<comment type="caution">
    <text evidence="1">The sequence shown here is derived from an EMBL/GenBank/DDBJ whole genome shotgun (WGS) entry which is preliminary data.</text>
</comment>
<evidence type="ECO:0008006" key="3">
    <source>
        <dbReference type="Google" id="ProtNLM"/>
    </source>
</evidence>